<name>A0A4P2Q1I0_SORCE</name>
<proteinExistence type="predicted"/>
<feature type="region of interest" description="Disordered" evidence="1">
    <location>
        <begin position="419"/>
        <end position="477"/>
    </location>
</feature>
<evidence type="ECO:0000313" key="4">
    <source>
        <dbReference type="Proteomes" id="UP000295781"/>
    </source>
</evidence>
<protein>
    <recommendedName>
        <fullName evidence="2">DUF2169 domain-containing protein</fullName>
    </recommendedName>
</protein>
<sequence length="687" mass="72313">MDVVSACPLRVASCFWQPQPGAWALTVVCKATYTLAPGESPLAQEQDEPTTTDVYWEDDHRCSLYLTSDLAPFKRRADVLVVGHAYAPGRQPVTSLVARLAVGAIDKSIAVLGDRVLTADRTPTEPAPFAKMPLRWERAAGGSGTANPVGISPGAAPDERGAAPAPNLQPAGSHVTGPLDVIEPAGLGPIAPDWPSRAHWLGWHAATWDHERWHEQPMPHDIDASYFNAAPPDQQLDEICPDERIVLENLHPIHPRLVTQLRAAVPRALVQLGSATAQERKLRCDTLCIDTDRGTCTLTWRANVLLDHPQQAGQVVITLAEADRAPASAAPASERVTDTLPTGLTAPPQGVLPFGGAAASAPPAAPSAPPPHAVIPFSTTMDVAAFAPQAAAPPPVLPFSTTMDVAAFASEAAAPHDVLPFSSTVTGRPTPPPSAPELAPPHAPPSSPSPETAPREPVSAPAAPGPSPPPLAAPVEPLPLAVAPPPLTPSPPPLAAPVEPPMLGPLARLEALARPEAPAAGDRAPAMLPAPPATAELLTAEEEPEAPAEELSVEACAALDASLSLRPRDSERILRETRLTEPAWARHRARWAAEIKRELGRGRSGLLRAYDAAYVAQLERERGPISPDELARITVAMERGDLAEALRDLGLPGESAIRVQRTWIGRIARDAALGDAVRQAVARARAS</sequence>
<dbReference type="InterPro" id="IPR018683">
    <property type="entry name" value="DUF2169"/>
</dbReference>
<dbReference type="OrthoDB" id="5290767at2"/>
<dbReference type="Proteomes" id="UP000295781">
    <property type="component" value="Chromosome"/>
</dbReference>
<accession>A0A4P2Q1I0</accession>
<organism evidence="3 4">
    <name type="scientific">Sorangium cellulosum</name>
    <name type="common">Polyangium cellulosum</name>
    <dbReference type="NCBI Taxonomy" id="56"/>
    <lineage>
        <taxon>Bacteria</taxon>
        <taxon>Pseudomonadati</taxon>
        <taxon>Myxococcota</taxon>
        <taxon>Polyangia</taxon>
        <taxon>Polyangiales</taxon>
        <taxon>Polyangiaceae</taxon>
        <taxon>Sorangium</taxon>
    </lineage>
</organism>
<dbReference type="PRINTS" id="PR01217">
    <property type="entry name" value="PRICHEXTENSN"/>
</dbReference>
<feature type="compositionally biased region" description="Pro residues" evidence="1">
    <location>
        <begin position="429"/>
        <end position="448"/>
    </location>
</feature>
<gene>
    <name evidence="3" type="ORF">SOCEGT47_036360</name>
</gene>
<dbReference type="Pfam" id="PF09937">
    <property type="entry name" value="DUF2169"/>
    <property type="match status" value="1"/>
</dbReference>
<dbReference type="EMBL" id="CP012670">
    <property type="protein sequence ID" value="AUX23117.1"/>
    <property type="molecule type" value="Genomic_DNA"/>
</dbReference>
<dbReference type="RefSeq" id="WP_129348178.1">
    <property type="nucleotide sequence ID" value="NZ_CP012670.1"/>
</dbReference>
<evidence type="ECO:0000313" key="3">
    <source>
        <dbReference type="EMBL" id="AUX23117.1"/>
    </source>
</evidence>
<evidence type="ECO:0000256" key="1">
    <source>
        <dbReference type="SAM" id="MobiDB-lite"/>
    </source>
</evidence>
<dbReference type="AlphaFoldDB" id="A0A4P2Q1I0"/>
<feature type="region of interest" description="Disordered" evidence="1">
    <location>
        <begin position="326"/>
        <end position="368"/>
    </location>
</feature>
<feature type="region of interest" description="Disordered" evidence="1">
    <location>
        <begin position="139"/>
        <end position="180"/>
    </location>
</feature>
<feature type="compositionally biased region" description="Low complexity" evidence="1">
    <location>
        <begin position="449"/>
        <end position="462"/>
    </location>
</feature>
<reference evidence="3 4" key="1">
    <citation type="submission" date="2015-09" db="EMBL/GenBank/DDBJ databases">
        <title>Sorangium comparison.</title>
        <authorList>
            <person name="Zaburannyi N."/>
            <person name="Bunk B."/>
            <person name="Overmann J."/>
            <person name="Mueller R."/>
        </authorList>
    </citation>
    <scope>NUCLEOTIDE SEQUENCE [LARGE SCALE GENOMIC DNA]</scope>
    <source>
        <strain evidence="3 4">So ceGT47</strain>
    </source>
</reference>
<feature type="compositionally biased region" description="Pro residues" evidence="1">
    <location>
        <begin position="463"/>
        <end position="472"/>
    </location>
</feature>
<feature type="domain" description="DUF2169" evidence="2">
    <location>
        <begin position="24"/>
        <end position="301"/>
    </location>
</feature>
<evidence type="ECO:0000259" key="2">
    <source>
        <dbReference type="Pfam" id="PF09937"/>
    </source>
</evidence>